<dbReference type="PRINTS" id="PR00463">
    <property type="entry name" value="EP450I"/>
</dbReference>
<evidence type="ECO:0000256" key="4">
    <source>
        <dbReference type="ARBA" id="ARBA00023004"/>
    </source>
</evidence>
<organism evidence="6 7">
    <name type="scientific">Lophiotrema nucula</name>
    <dbReference type="NCBI Taxonomy" id="690887"/>
    <lineage>
        <taxon>Eukaryota</taxon>
        <taxon>Fungi</taxon>
        <taxon>Dikarya</taxon>
        <taxon>Ascomycota</taxon>
        <taxon>Pezizomycotina</taxon>
        <taxon>Dothideomycetes</taxon>
        <taxon>Pleosporomycetidae</taxon>
        <taxon>Pleosporales</taxon>
        <taxon>Lophiotremataceae</taxon>
        <taxon>Lophiotrema</taxon>
    </lineage>
</organism>
<dbReference type="GO" id="GO:0016705">
    <property type="term" value="F:oxidoreductase activity, acting on paired donors, with incorporation or reduction of molecular oxygen"/>
    <property type="evidence" value="ECO:0007669"/>
    <property type="project" value="InterPro"/>
</dbReference>
<dbReference type="GO" id="GO:0005506">
    <property type="term" value="F:iron ion binding"/>
    <property type="evidence" value="ECO:0007669"/>
    <property type="project" value="InterPro"/>
</dbReference>
<keyword evidence="3 5" id="KW-0479">Metal-binding</keyword>
<evidence type="ECO:0000313" key="6">
    <source>
        <dbReference type="EMBL" id="KAF2116115.1"/>
    </source>
</evidence>
<accession>A0A6A5ZA17</accession>
<dbReference type="AlphaFoldDB" id="A0A6A5ZA17"/>
<dbReference type="PANTHER" id="PTHR24305">
    <property type="entry name" value="CYTOCHROME P450"/>
    <property type="match status" value="1"/>
</dbReference>
<keyword evidence="7" id="KW-1185">Reference proteome</keyword>
<dbReference type="Pfam" id="PF00067">
    <property type="entry name" value="p450"/>
    <property type="match status" value="1"/>
</dbReference>
<reference evidence="6" key="1">
    <citation type="journal article" date="2020" name="Stud. Mycol.">
        <title>101 Dothideomycetes genomes: a test case for predicting lifestyles and emergence of pathogens.</title>
        <authorList>
            <person name="Haridas S."/>
            <person name="Albert R."/>
            <person name="Binder M."/>
            <person name="Bloem J."/>
            <person name="Labutti K."/>
            <person name="Salamov A."/>
            <person name="Andreopoulos B."/>
            <person name="Baker S."/>
            <person name="Barry K."/>
            <person name="Bills G."/>
            <person name="Bluhm B."/>
            <person name="Cannon C."/>
            <person name="Castanera R."/>
            <person name="Culley D."/>
            <person name="Daum C."/>
            <person name="Ezra D."/>
            <person name="Gonzalez J."/>
            <person name="Henrissat B."/>
            <person name="Kuo A."/>
            <person name="Liang C."/>
            <person name="Lipzen A."/>
            <person name="Lutzoni F."/>
            <person name="Magnuson J."/>
            <person name="Mondo S."/>
            <person name="Nolan M."/>
            <person name="Ohm R."/>
            <person name="Pangilinan J."/>
            <person name="Park H.-J."/>
            <person name="Ramirez L."/>
            <person name="Alfaro M."/>
            <person name="Sun H."/>
            <person name="Tritt A."/>
            <person name="Yoshinaga Y."/>
            <person name="Zwiers L.-H."/>
            <person name="Turgeon B."/>
            <person name="Goodwin S."/>
            <person name="Spatafora J."/>
            <person name="Crous P."/>
            <person name="Grigoriev I."/>
        </authorList>
    </citation>
    <scope>NUCLEOTIDE SEQUENCE</scope>
    <source>
        <strain evidence="6">CBS 627.86</strain>
    </source>
</reference>
<dbReference type="PANTHER" id="PTHR24305:SF232">
    <property type="entry name" value="P450, PUTATIVE (EUROFUNG)-RELATED"/>
    <property type="match status" value="1"/>
</dbReference>
<evidence type="ECO:0000256" key="1">
    <source>
        <dbReference type="ARBA" id="ARBA00001971"/>
    </source>
</evidence>
<protein>
    <submittedName>
        <fullName evidence="6">Cytochrome P450 3A30</fullName>
    </submittedName>
</protein>
<feature type="binding site" description="axial binding residue" evidence="5">
    <location>
        <position position="461"/>
    </location>
    <ligand>
        <name>heme</name>
        <dbReference type="ChEBI" id="CHEBI:30413"/>
    </ligand>
    <ligandPart>
        <name>Fe</name>
        <dbReference type="ChEBI" id="CHEBI:18248"/>
    </ligandPart>
</feature>
<dbReference type="GO" id="GO:0020037">
    <property type="term" value="F:heme binding"/>
    <property type="evidence" value="ECO:0007669"/>
    <property type="project" value="InterPro"/>
</dbReference>
<keyword evidence="5" id="KW-0349">Heme</keyword>
<comment type="cofactor">
    <cofactor evidence="1 5">
        <name>heme</name>
        <dbReference type="ChEBI" id="CHEBI:30413"/>
    </cofactor>
</comment>
<dbReference type="PRINTS" id="PR00385">
    <property type="entry name" value="P450"/>
</dbReference>
<name>A0A6A5ZA17_9PLEO</name>
<keyword evidence="4 5" id="KW-0408">Iron</keyword>
<evidence type="ECO:0000313" key="7">
    <source>
        <dbReference type="Proteomes" id="UP000799770"/>
    </source>
</evidence>
<dbReference type="OrthoDB" id="10029320at2759"/>
<dbReference type="InterPro" id="IPR001128">
    <property type="entry name" value="Cyt_P450"/>
</dbReference>
<dbReference type="Gene3D" id="1.10.630.10">
    <property type="entry name" value="Cytochrome P450"/>
    <property type="match status" value="1"/>
</dbReference>
<dbReference type="EMBL" id="ML977321">
    <property type="protein sequence ID" value="KAF2116115.1"/>
    <property type="molecule type" value="Genomic_DNA"/>
</dbReference>
<dbReference type="InterPro" id="IPR002401">
    <property type="entry name" value="Cyt_P450_E_grp-I"/>
</dbReference>
<dbReference type="GO" id="GO:0004497">
    <property type="term" value="F:monooxygenase activity"/>
    <property type="evidence" value="ECO:0007669"/>
    <property type="project" value="InterPro"/>
</dbReference>
<dbReference type="InterPro" id="IPR050121">
    <property type="entry name" value="Cytochrome_P450_monoxygenase"/>
</dbReference>
<proteinExistence type="inferred from homology"/>
<evidence type="ECO:0000256" key="3">
    <source>
        <dbReference type="ARBA" id="ARBA00022723"/>
    </source>
</evidence>
<gene>
    <name evidence="6" type="ORF">BDV96DRAFT_631277</name>
</gene>
<sequence length="534" mass="60328">MTATQFLCYLATAVVTLCLVKFVRHRRFYGQLPGPPRSFLWGHLKLYGDTLALFPPLSHFQVVITTLAHKYNLPGLFYVDLWPFGPIQLVITDPELASHYITAGNLPKHPLQAAYLDPILGEGSIIVTNGPRWKRLHNTLAPAFSTAHVLSMTSLIANDVKTFYEVLLTQADAGKPFRLEDKISALSFDIIFKAIFGYSANAQTEQGCPDLQHLDIIVHSEMMSRETWNPLKKRQLVQTRKATAKMLNESIEGKIRARFSSLQRSNVDLSGKRGLGILDLILRERIQQAKETSKSAELDADFMEMAIANIKSLMLAGSGTTAHTLCFAYMLLSANPDVIEKIRQEHRDVYSSDVNETLSLLHDDPIRLNKLDYTTSVIKETLRIYPIGNTGRAPDPPGFITYKGKQYPALKHMIVCPVQHTWQMNPNVFPNPDSFEPERFSNMDKATQLAWRPFERGTRQCLGQSLAMEEMKMTLLLTVQYFNFHCDSLKPNAAPRVPWTKMDLIFGDRAFPEFYTDAKPRDGMSMTVTKAKLG</sequence>
<dbReference type="InterPro" id="IPR036396">
    <property type="entry name" value="Cyt_P450_sf"/>
</dbReference>
<evidence type="ECO:0000256" key="2">
    <source>
        <dbReference type="ARBA" id="ARBA00010617"/>
    </source>
</evidence>
<evidence type="ECO:0000256" key="5">
    <source>
        <dbReference type="PIRSR" id="PIRSR602401-1"/>
    </source>
</evidence>
<dbReference type="Proteomes" id="UP000799770">
    <property type="component" value="Unassembled WGS sequence"/>
</dbReference>
<dbReference type="SUPFAM" id="SSF48264">
    <property type="entry name" value="Cytochrome P450"/>
    <property type="match status" value="1"/>
</dbReference>
<comment type="similarity">
    <text evidence="2">Belongs to the cytochrome P450 family.</text>
</comment>